<dbReference type="Proteomes" id="UP001212841">
    <property type="component" value="Unassembled WGS sequence"/>
</dbReference>
<accession>A0AAD5SIG1</accession>
<sequence length="684" mass="78994">MKFREHDLQLLYKKNLALKQEITDQESHAQELRAQIASLQEHIANGEKSKVDLKVTHIRAEAELKHEINTLQNSLQHANHIIDKLTVFKAADESNEIDDMIADAAKDKTKQELIIDSRGMVQYDIYQAERLSQQFVDILNFQLDDYETSLSQLRKKREILAGVQANEQEREESYRMELDDIVTGFKRRVASLLEEQQQLKKHIQGLKVIYGNYMGERTQPTVQRMSDEALRKYSAVIHFSSDGGVTFAPGKDIPHCAKCGDKTIICPHKSMTTDPIPLGGSTTHIRFVQPPLRLRSSFNREAFEADLVTRLAEEEEEMEPTEDEDPNVSSVMKRIWGNFYEERGGVKAKVNRIFPVPRIEVFIQEIYDARWSFEEEVEMDQESTKTLPKFLDFFYEFMNNRYQLQEVATKAIHDIFTALQMHELFNSNVSLFIKHLAGEADVAWKYLQLAKKLFSKYTNVDALKYRQIMQVMYPSRSKELYEQMELEYVAFSKNRFSIEMVEDHLMHMILTKIEPNYKFFGRILKKYDYQEVNALSCEDFDECLGQLLPAASIHLKHLRYHVAEQDAKPDAVPIDRLAMVASYISLYCCYLNNWVPQALMYTDFEGGGSGVTTSEGGSGFGRLGDDVGGENAQMLQEQVDSLLQSKHENVEVDQRMIEEEAQKLAKRVEILERMESKADADDDD</sequence>
<dbReference type="EMBL" id="JADGJD010000044">
    <property type="protein sequence ID" value="KAJ3056143.1"/>
    <property type="molecule type" value="Genomic_DNA"/>
</dbReference>
<keyword evidence="3" id="KW-1185">Reference proteome</keyword>
<name>A0AAD5SIG1_9FUNG</name>
<reference evidence="2" key="1">
    <citation type="submission" date="2020-05" db="EMBL/GenBank/DDBJ databases">
        <title>Phylogenomic resolution of chytrid fungi.</title>
        <authorList>
            <person name="Stajich J.E."/>
            <person name="Amses K."/>
            <person name="Simmons R."/>
            <person name="Seto K."/>
            <person name="Myers J."/>
            <person name="Bonds A."/>
            <person name="Quandt C.A."/>
            <person name="Barry K."/>
            <person name="Liu P."/>
            <person name="Grigoriev I."/>
            <person name="Longcore J.E."/>
            <person name="James T.Y."/>
        </authorList>
    </citation>
    <scope>NUCLEOTIDE SEQUENCE</scope>
    <source>
        <strain evidence="2">JEL0318</strain>
    </source>
</reference>
<feature type="coiled-coil region" evidence="1">
    <location>
        <begin position="15"/>
        <end position="49"/>
    </location>
</feature>
<gene>
    <name evidence="2" type="ORF">HK097_007975</name>
</gene>
<evidence type="ECO:0000313" key="2">
    <source>
        <dbReference type="EMBL" id="KAJ3056143.1"/>
    </source>
</evidence>
<protein>
    <submittedName>
        <fullName evidence="2">Uncharacterized protein</fullName>
    </submittedName>
</protein>
<keyword evidence="1" id="KW-0175">Coiled coil</keyword>
<comment type="caution">
    <text evidence="2">The sequence shown here is derived from an EMBL/GenBank/DDBJ whole genome shotgun (WGS) entry which is preliminary data.</text>
</comment>
<evidence type="ECO:0000313" key="3">
    <source>
        <dbReference type="Proteomes" id="UP001212841"/>
    </source>
</evidence>
<evidence type="ECO:0000256" key="1">
    <source>
        <dbReference type="SAM" id="Coils"/>
    </source>
</evidence>
<proteinExistence type="predicted"/>
<dbReference type="AlphaFoldDB" id="A0AAD5SIG1"/>
<organism evidence="2 3">
    <name type="scientific">Rhizophlyctis rosea</name>
    <dbReference type="NCBI Taxonomy" id="64517"/>
    <lineage>
        <taxon>Eukaryota</taxon>
        <taxon>Fungi</taxon>
        <taxon>Fungi incertae sedis</taxon>
        <taxon>Chytridiomycota</taxon>
        <taxon>Chytridiomycota incertae sedis</taxon>
        <taxon>Chytridiomycetes</taxon>
        <taxon>Rhizophlyctidales</taxon>
        <taxon>Rhizophlyctidaceae</taxon>
        <taxon>Rhizophlyctis</taxon>
    </lineage>
</organism>